<dbReference type="SUPFAM" id="SSF55785">
    <property type="entry name" value="PYP-like sensor domain (PAS domain)"/>
    <property type="match status" value="3"/>
</dbReference>
<dbReference type="GO" id="GO:0005524">
    <property type="term" value="F:ATP binding"/>
    <property type="evidence" value="ECO:0007669"/>
    <property type="project" value="UniProtKB-KW"/>
</dbReference>
<feature type="transmembrane region" description="Helical" evidence="12">
    <location>
        <begin position="54"/>
        <end position="73"/>
    </location>
</feature>
<dbReference type="NCBIfam" id="TIGR00229">
    <property type="entry name" value="sensory_box"/>
    <property type="match status" value="3"/>
</dbReference>
<keyword evidence="12" id="KW-0812">Transmembrane</keyword>
<dbReference type="InterPro" id="IPR013655">
    <property type="entry name" value="PAS_fold_3"/>
</dbReference>
<dbReference type="RefSeq" id="WP_313322624.1">
    <property type="nucleotide sequence ID" value="NZ_CP134878.1"/>
</dbReference>
<evidence type="ECO:0000313" key="18">
    <source>
        <dbReference type="EMBL" id="WNM22645.1"/>
    </source>
</evidence>
<dbReference type="GO" id="GO:0006355">
    <property type="term" value="P:regulation of DNA-templated transcription"/>
    <property type="evidence" value="ECO:0007669"/>
    <property type="project" value="InterPro"/>
</dbReference>
<feature type="transmembrane region" description="Helical" evidence="12">
    <location>
        <begin position="110"/>
        <end position="128"/>
    </location>
</feature>
<evidence type="ECO:0000313" key="17">
    <source>
        <dbReference type="EMBL" id="WNM18594.1"/>
    </source>
</evidence>
<evidence type="ECO:0000256" key="5">
    <source>
        <dbReference type="ARBA" id="ARBA00022741"/>
    </source>
</evidence>
<dbReference type="Pfam" id="PF01590">
    <property type="entry name" value="GAF"/>
    <property type="match status" value="1"/>
</dbReference>
<evidence type="ECO:0000256" key="11">
    <source>
        <dbReference type="PROSITE-ProRule" id="PRU00169"/>
    </source>
</evidence>
<dbReference type="Pfam" id="PF08447">
    <property type="entry name" value="PAS_3"/>
    <property type="match status" value="1"/>
</dbReference>
<feature type="transmembrane region" description="Helical" evidence="12">
    <location>
        <begin position="134"/>
        <end position="151"/>
    </location>
</feature>
<feature type="transmembrane region" description="Helical" evidence="12">
    <location>
        <begin position="182"/>
        <end position="202"/>
    </location>
</feature>
<dbReference type="SMART" id="SM00086">
    <property type="entry name" value="PAC"/>
    <property type="match status" value="3"/>
</dbReference>
<dbReference type="PANTHER" id="PTHR45339:SF1">
    <property type="entry name" value="HYBRID SIGNAL TRANSDUCTION HISTIDINE KINASE J"/>
    <property type="match status" value="1"/>
</dbReference>
<feature type="domain" description="PAS" evidence="15">
    <location>
        <begin position="319"/>
        <end position="389"/>
    </location>
</feature>
<dbReference type="Pfam" id="PF00989">
    <property type="entry name" value="PAS"/>
    <property type="match status" value="1"/>
</dbReference>
<keyword evidence="4" id="KW-0808">Transferase</keyword>
<dbReference type="InterPro" id="IPR001789">
    <property type="entry name" value="Sig_transdc_resp-reg_receiver"/>
</dbReference>
<evidence type="ECO:0000256" key="3">
    <source>
        <dbReference type="ARBA" id="ARBA00022553"/>
    </source>
</evidence>
<dbReference type="Pfam" id="PF00512">
    <property type="entry name" value="HisKA"/>
    <property type="match status" value="1"/>
</dbReference>
<comment type="catalytic activity">
    <reaction evidence="1">
        <text>ATP + protein L-histidine = ADP + protein N-phospho-L-histidine.</text>
        <dbReference type="EC" id="2.7.13.3"/>
    </reaction>
</comment>
<evidence type="ECO:0000256" key="12">
    <source>
        <dbReference type="SAM" id="Phobius"/>
    </source>
</evidence>
<dbReference type="SMART" id="SM00448">
    <property type="entry name" value="REC"/>
    <property type="match status" value="1"/>
</dbReference>
<evidence type="ECO:0000256" key="6">
    <source>
        <dbReference type="ARBA" id="ARBA00022777"/>
    </source>
</evidence>
<dbReference type="Gene3D" id="3.30.450.40">
    <property type="match status" value="2"/>
</dbReference>
<accession>A0AA96EUI6</accession>
<protein>
    <recommendedName>
        <fullName evidence="10">Sensory/regulatory protein RpfC</fullName>
        <ecNumber evidence="2">2.7.13.3</ecNumber>
    </recommendedName>
</protein>
<evidence type="ECO:0000256" key="4">
    <source>
        <dbReference type="ARBA" id="ARBA00022679"/>
    </source>
</evidence>
<dbReference type="InterPro" id="IPR011006">
    <property type="entry name" value="CheY-like_superfamily"/>
</dbReference>
<feature type="transmembrane region" description="Helical" evidence="12">
    <location>
        <begin position="79"/>
        <end position="98"/>
    </location>
</feature>
<dbReference type="Pfam" id="PF02518">
    <property type="entry name" value="HATPase_c"/>
    <property type="match status" value="1"/>
</dbReference>
<keyword evidence="12" id="KW-0472">Membrane</keyword>
<evidence type="ECO:0000259" key="14">
    <source>
        <dbReference type="PROSITE" id="PS50110"/>
    </source>
</evidence>
<dbReference type="InterPro" id="IPR035965">
    <property type="entry name" value="PAS-like_dom_sf"/>
</dbReference>
<evidence type="ECO:0000256" key="2">
    <source>
        <dbReference type="ARBA" id="ARBA00012438"/>
    </source>
</evidence>
<comment type="subunit">
    <text evidence="9">At low DSF concentrations, interacts with RpfF.</text>
</comment>
<evidence type="ECO:0000256" key="8">
    <source>
        <dbReference type="ARBA" id="ARBA00023012"/>
    </source>
</evidence>
<dbReference type="Gene3D" id="3.40.50.2300">
    <property type="match status" value="1"/>
</dbReference>
<organism evidence="17">
    <name type="scientific">Flavobacterium capsici</name>
    <dbReference type="NCBI Taxonomy" id="3075618"/>
    <lineage>
        <taxon>Bacteria</taxon>
        <taxon>Pseudomonadati</taxon>
        <taxon>Bacteroidota</taxon>
        <taxon>Flavobacteriia</taxon>
        <taxon>Flavobacteriales</taxon>
        <taxon>Flavobacteriaceae</taxon>
        <taxon>Flavobacterium</taxon>
    </lineage>
</organism>
<dbReference type="PROSITE" id="PS50113">
    <property type="entry name" value="PAC"/>
    <property type="match status" value="2"/>
</dbReference>
<dbReference type="SMART" id="SM00387">
    <property type="entry name" value="HATPase_c"/>
    <property type="match status" value="1"/>
</dbReference>
<dbReference type="SUPFAM" id="SSF55781">
    <property type="entry name" value="GAF domain-like"/>
    <property type="match status" value="2"/>
</dbReference>
<dbReference type="InterPro" id="IPR036890">
    <property type="entry name" value="HATPase_C_sf"/>
</dbReference>
<evidence type="ECO:0000313" key="19">
    <source>
        <dbReference type="Proteomes" id="UP001304515"/>
    </source>
</evidence>
<dbReference type="Gene3D" id="3.30.450.20">
    <property type="entry name" value="PAS domain"/>
    <property type="match status" value="3"/>
</dbReference>
<dbReference type="InterPro" id="IPR029016">
    <property type="entry name" value="GAF-like_dom_sf"/>
</dbReference>
<dbReference type="InterPro" id="IPR000014">
    <property type="entry name" value="PAS"/>
</dbReference>
<feature type="transmembrane region" description="Helical" evidence="12">
    <location>
        <begin position="12"/>
        <end position="33"/>
    </location>
</feature>
<dbReference type="CDD" id="cd16922">
    <property type="entry name" value="HATPase_EvgS-ArcB-TorS-like"/>
    <property type="match status" value="1"/>
</dbReference>
<proteinExistence type="predicted"/>
<feature type="domain" description="PAC" evidence="16">
    <location>
        <begin position="876"/>
        <end position="927"/>
    </location>
</feature>
<keyword evidence="7" id="KW-0067">ATP-binding</keyword>
<feature type="domain" description="PAC" evidence="16">
    <location>
        <begin position="393"/>
        <end position="445"/>
    </location>
</feature>
<feature type="modified residue" description="4-aspartylphosphate" evidence="11">
    <location>
        <position position="1247"/>
    </location>
</feature>
<sequence>MNNYITFSNLNLLVIISLMIILYVSYFFASKSIKDKLDLKKHSEFEPKEQQYQLFLLFFGLSIPLIEVILEYFKIRNYSYLNINLTVGFILLAFYLLCTRNKFFEKNINYVFMFCFFGYSTFLFYNVFFKDFELVSYVSLIISFFLSYFIFKNIVNYWVYIITVFLLLFAAYSSKLIPDNQIIILICSLILTLCIHTARHLALTETRNKFLFTNLIVNKGNSIILATNKRGEISFCSESVEDILGYSAAEMLGYGYWELTEDEEFIGEAYHNNYVDNRLYVRKLKCKNGDYKYIQWKDKKYTEDIIIGIGQDVTEQVMIQNQYRDLIETANDLIYEIDLEGNLTYTNPFAEIILGYSKEEFLSNKYTNFVREDYVENVIDFYKELPDNSADYPDLVFPIVKKDGESIWVSQKVSVKRDANRKIIGFSIIARDITLIKNLEQEHYFKASKIKVHNEIIKKLTANSYSNKETFYTILKNILQTVATSSGINRVSYWSYHPDGLRCESIYYLDSNRFEKNFFIENTKSPIYFGAIENGQQIVASDVYDNKITYELCEEYFPKNKIKSLLDTPIFFDEKVKGTLCFETVENKKDWDNEDINFARSIADLIAIALESNIRNETQQKLSYKSDILFEIVKNTERFLQSKDNVEIIKNILVTIGKVTNVDILSYYKTNLEKQEFEQNFRWVKGTDTISDLNKKILHVPFELLPEAVEKLKENKPYHSLTRKIKSEKTKAFLEDLKTKSILFLPIFIKDNFHSIIVFTVFENEREWTSDEIITLQTLTNNISYAFERNLNEAIIQENEEKFKLLANNIPGTVHLSKYDEKWSKIYLNDEIETLTGYSKEDFLTQKVKYKDLVLPEDLKIVENRANELFKEQKKIHLVYRIKTKNGITKWVEEFGEPILKDGKIENIVGIFIDITNRKEAEEAIKEKEYAEAANKAKSEFLANMSHEIRTPLNGIIGFTELLRNTKLESIQKKYMDTINHSAISLMEVINNILDFSKIESGKIELNVEKHEIKEIAEQVVELVEFETKNKNLNLKLLINDDLPKYIFIDYIRIKQVLINLLSNAVKFTDKGVIEFSITKIEQIDDESVKIKFSVKDTGIGIKSKNQEKIFEAFSQEDISTTKRFGGTGLGLSISNKLLELMNSKLELESEYNKGSDFYFYLVVKSSNQDNTKESKEKNKIKASLKSNYITEDNLTIYIAEDNKINMLLAKTLVKQIIPNAAILEFENGNEILKETISEKPDLIIMDIQMPVMNGYEATSEIRKKYSSDELPVIALTAGIVLGEREKCIEIGMNDYVSKPIDKENLKSVLNNWIPKP</sequence>
<dbReference type="KEGG" id="fcj:RN605_04605"/>
<dbReference type="InterPro" id="IPR003018">
    <property type="entry name" value="GAF"/>
</dbReference>
<feature type="domain" description="Response regulatory" evidence="14">
    <location>
        <begin position="1196"/>
        <end position="1314"/>
    </location>
</feature>
<keyword evidence="8" id="KW-0902">Two-component regulatory system</keyword>
<dbReference type="CDD" id="cd17546">
    <property type="entry name" value="REC_hyHK_CKI1_RcsC-like"/>
    <property type="match status" value="1"/>
</dbReference>
<feature type="domain" description="PAS" evidence="15">
    <location>
        <begin position="216"/>
        <end position="253"/>
    </location>
</feature>
<dbReference type="SMART" id="SM00091">
    <property type="entry name" value="PAS"/>
    <property type="match status" value="3"/>
</dbReference>
<dbReference type="Gene3D" id="1.10.287.130">
    <property type="match status" value="1"/>
</dbReference>
<evidence type="ECO:0000256" key="1">
    <source>
        <dbReference type="ARBA" id="ARBA00000085"/>
    </source>
</evidence>
<dbReference type="CDD" id="cd00082">
    <property type="entry name" value="HisKA"/>
    <property type="match status" value="1"/>
</dbReference>
<dbReference type="InterPro" id="IPR004358">
    <property type="entry name" value="Sig_transdc_His_kin-like_C"/>
</dbReference>
<keyword evidence="6" id="KW-0418">Kinase</keyword>
<evidence type="ECO:0000256" key="9">
    <source>
        <dbReference type="ARBA" id="ARBA00064003"/>
    </source>
</evidence>
<dbReference type="InterPro" id="IPR013767">
    <property type="entry name" value="PAS_fold"/>
</dbReference>
<gene>
    <name evidence="18" type="ORF">RN605_04605</name>
    <name evidence="17" type="ORF">RN608_11305</name>
</gene>
<dbReference type="EC" id="2.7.13.3" evidence="2"/>
<dbReference type="Pfam" id="PF00072">
    <property type="entry name" value="Response_reg"/>
    <property type="match status" value="1"/>
</dbReference>
<dbReference type="Gene3D" id="3.30.565.10">
    <property type="entry name" value="Histidine kinase-like ATPase, C-terminal domain"/>
    <property type="match status" value="1"/>
</dbReference>
<evidence type="ECO:0000259" key="13">
    <source>
        <dbReference type="PROSITE" id="PS50109"/>
    </source>
</evidence>
<feature type="domain" description="PAS" evidence="15">
    <location>
        <begin position="799"/>
        <end position="873"/>
    </location>
</feature>
<keyword evidence="5" id="KW-0547">Nucleotide-binding</keyword>
<evidence type="ECO:0000256" key="7">
    <source>
        <dbReference type="ARBA" id="ARBA00022840"/>
    </source>
</evidence>
<feature type="transmembrane region" description="Helical" evidence="12">
    <location>
        <begin position="158"/>
        <end position="176"/>
    </location>
</feature>
<dbReference type="Pfam" id="PF13426">
    <property type="entry name" value="PAS_9"/>
    <property type="match status" value="1"/>
</dbReference>
<dbReference type="InterPro" id="IPR001610">
    <property type="entry name" value="PAC"/>
</dbReference>
<name>A0AA96EUI6_9FLAO</name>
<evidence type="ECO:0000259" key="15">
    <source>
        <dbReference type="PROSITE" id="PS50112"/>
    </source>
</evidence>
<dbReference type="FunFam" id="1.10.287.130:FF:000002">
    <property type="entry name" value="Two-component osmosensing histidine kinase"/>
    <property type="match status" value="1"/>
</dbReference>
<dbReference type="InterPro" id="IPR005467">
    <property type="entry name" value="His_kinase_dom"/>
</dbReference>
<dbReference type="PRINTS" id="PR00344">
    <property type="entry name" value="BCTRLSENSOR"/>
</dbReference>
<feature type="domain" description="Histidine kinase" evidence="13">
    <location>
        <begin position="944"/>
        <end position="1166"/>
    </location>
</feature>
<dbReference type="PANTHER" id="PTHR45339">
    <property type="entry name" value="HYBRID SIGNAL TRANSDUCTION HISTIDINE KINASE J"/>
    <property type="match status" value="1"/>
</dbReference>
<dbReference type="PROSITE" id="PS50109">
    <property type="entry name" value="HIS_KIN"/>
    <property type="match status" value="1"/>
</dbReference>
<reference evidence="17 19" key="1">
    <citation type="submission" date="2023-09" db="EMBL/GenBank/DDBJ databases">
        <title>Flavobacterium sp. a novel bacteria isolate from Pepper rhizosphere.</title>
        <authorList>
            <person name="Peng Y."/>
            <person name="Lee J."/>
        </authorList>
    </citation>
    <scope>NUCLEOTIDE SEQUENCE</scope>
    <source>
        <strain evidence="17">PMR2A8</strain>
        <strain evidence="18 19">PMTSA4</strain>
    </source>
</reference>
<dbReference type="InterPro" id="IPR036097">
    <property type="entry name" value="HisK_dim/P_sf"/>
</dbReference>
<dbReference type="EMBL" id="CP134890">
    <property type="protein sequence ID" value="WNM22645.1"/>
    <property type="molecule type" value="Genomic_DNA"/>
</dbReference>
<dbReference type="PROSITE" id="PS50110">
    <property type="entry name" value="RESPONSE_REGULATORY"/>
    <property type="match status" value="1"/>
</dbReference>
<keyword evidence="12" id="KW-1133">Transmembrane helix</keyword>
<keyword evidence="3 11" id="KW-0597">Phosphoprotein</keyword>
<dbReference type="SUPFAM" id="SSF47384">
    <property type="entry name" value="Homodimeric domain of signal transducing histidine kinase"/>
    <property type="match status" value="1"/>
</dbReference>
<dbReference type="SUPFAM" id="SSF55874">
    <property type="entry name" value="ATPase domain of HSP90 chaperone/DNA topoisomerase II/histidine kinase"/>
    <property type="match status" value="1"/>
</dbReference>
<keyword evidence="19" id="KW-1185">Reference proteome</keyword>
<accession>A0AA96F4P0</accession>
<dbReference type="InterPro" id="IPR003661">
    <property type="entry name" value="HisK_dim/P_dom"/>
</dbReference>
<evidence type="ECO:0000259" key="16">
    <source>
        <dbReference type="PROSITE" id="PS50113"/>
    </source>
</evidence>
<dbReference type="CDD" id="cd00130">
    <property type="entry name" value="PAS"/>
    <property type="match status" value="3"/>
</dbReference>
<dbReference type="InterPro" id="IPR003594">
    <property type="entry name" value="HATPase_dom"/>
</dbReference>
<evidence type="ECO:0000256" key="10">
    <source>
        <dbReference type="ARBA" id="ARBA00068150"/>
    </source>
</evidence>
<dbReference type="SMART" id="SM00065">
    <property type="entry name" value="GAF"/>
    <property type="match status" value="1"/>
</dbReference>
<dbReference type="Proteomes" id="UP001304515">
    <property type="component" value="Chromosome"/>
</dbReference>
<dbReference type="EMBL" id="CP134878">
    <property type="protein sequence ID" value="WNM18594.1"/>
    <property type="molecule type" value="Genomic_DNA"/>
</dbReference>
<dbReference type="PROSITE" id="PS50112">
    <property type="entry name" value="PAS"/>
    <property type="match status" value="3"/>
</dbReference>
<dbReference type="FunFam" id="3.30.565.10:FF:000010">
    <property type="entry name" value="Sensor histidine kinase RcsC"/>
    <property type="match status" value="1"/>
</dbReference>
<dbReference type="InterPro" id="IPR000700">
    <property type="entry name" value="PAS-assoc_C"/>
</dbReference>
<dbReference type="SMART" id="SM00388">
    <property type="entry name" value="HisKA"/>
    <property type="match status" value="1"/>
</dbReference>
<dbReference type="GO" id="GO:0000155">
    <property type="term" value="F:phosphorelay sensor kinase activity"/>
    <property type="evidence" value="ECO:0007669"/>
    <property type="project" value="InterPro"/>
</dbReference>
<dbReference type="SUPFAM" id="SSF52172">
    <property type="entry name" value="CheY-like"/>
    <property type="match status" value="1"/>
</dbReference>